<reference evidence="1" key="1">
    <citation type="submission" date="2014-11" db="EMBL/GenBank/DDBJ databases">
        <authorList>
            <person name="Amaro Gonzalez C."/>
        </authorList>
    </citation>
    <scope>NUCLEOTIDE SEQUENCE</scope>
</reference>
<organism evidence="1">
    <name type="scientific">Anguilla anguilla</name>
    <name type="common">European freshwater eel</name>
    <name type="synonym">Muraena anguilla</name>
    <dbReference type="NCBI Taxonomy" id="7936"/>
    <lineage>
        <taxon>Eukaryota</taxon>
        <taxon>Metazoa</taxon>
        <taxon>Chordata</taxon>
        <taxon>Craniata</taxon>
        <taxon>Vertebrata</taxon>
        <taxon>Euteleostomi</taxon>
        <taxon>Actinopterygii</taxon>
        <taxon>Neopterygii</taxon>
        <taxon>Teleostei</taxon>
        <taxon>Anguilliformes</taxon>
        <taxon>Anguillidae</taxon>
        <taxon>Anguilla</taxon>
    </lineage>
</organism>
<name>A0A0E9X088_ANGAN</name>
<protein>
    <submittedName>
        <fullName evidence="1">Uncharacterized protein</fullName>
    </submittedName>
</protein>
<accession>A0A0E9X088</accession>
<dbReference type="AlphaFoldDB" id="A0A0E9X088"/>
<dbReference type="EMBL" id="GBXM01012415">
    <property type="protein sequence ID" value="JAH96162.1"/>
    <property type="molecule type" value="Transcribed_RNA"/>
</dbReference>
<reference evidence="1" key="2">
    <citation type="journal article" date="2015" name="Fish Shellfish Immunol.">
        <title>Early steps in the European eel (Anguilla anguilla)-Vibrio vulnificus interaction in the gills: Role of the RtxA13 toxin.</title>
        <authorList>
            <person name="Callol A."/>
            <person name="Pajuelo D."/>
            <person name="Ebbesson L."/>
            <person name="Teles M."/>
            <person name="MacKenzie S."/>
            <person name="Amaro C."/>
        </authorList>
    </citation>
    <scope>NUCLEOTIDE SEQUENCE</scope>
</reference>
<evidence type="ECO:0000313" key="1">
    <source>
        <dbReference type="EMBL" id="JAH96162.1"/>
    </source>
</evidence>
<sequence length="57" mass="6772">MRKQVKECKTMSKSRVYQVPQRFSWTAEPFLTTLFRQSENYCTKTGNKHSAKRCTHS</sequence>
<proteinExistence type="predicted"/>